<proteinExistence type="predicted"/>
<comment type="caution">
    <text evidence="2">The sequence shown here is derived from an EMBL/GenBank/DDBJ whole genome shotgun (WGS) entry which is preliminary data.</text>
</comment>
<dbReference type="PANTHER" id="PTHR36437:SF2">
    <property type="entry name" value="GLYOXALASE_BLEOMYCIN RESISTANCE PROTEIN_DIOXYGENASE"/>
    <property type="match status" value="1"/>
</dbReference>
<feature type="domain" description="VOC" evidence="1">
    <location>
        <begin position="8"/>
        <end position="122"/>
    </location>
</feature>
<dbReference type="PROSITE" id="PS51819">
    <property type="entry name" value="VOC"/>
    <property type="match status" value="1"/>
</dbReference>
<organism evidence="2 3">
    <name type="scientific">Williamsia phyllosphaerae</name>
    <dbReference type="NCBI Taxonomy" id="885042"/>
    <lineage>
        <taxon>Bacteria</taxon>
        <taxon>Bacillati</taxon>
        <taxon>Actinomycetota</taxon>
        <taxon>Actinomycetes</taxon>
        <taxon>Mycobacteriales</taxon>
        <taxon>Nocardiaceae</taxon>
        <taxon>Williamsia</taxon>
    </lineage>
</organism>
<name>A0ABQ1UQ31_9NOCA</name>
<dbReference type="EMBL" id="BMCS01000001">
    <property type="protein sequence ID" value="GGF23411.1"/>
    <property type="molecule type" value="Genomic_DNA"/>
</dbReference>
<dbReference type="InterPro" id="IPR029068">
    <property type="entry name" value="Glyas_Bleomycin-R_OHBP_Dase"/>
</dbReference>
<evidence type="ECO:0000313" key="3">
    <source>
        <dbReference type="Proteomes" id="UP000632454"/>
    </source>
</evidence>
<keyword evidence="3" id="KW-1185">Reference proteome</keyword>
<dbReference type="SUPFAM" id="SSF54593">
    <property type="entry name" value="Glyoxalase/Bleomycin resistance protein/Dihydroxybiphenyl dioxygenase"/>
    <property type="match status" value="1"/>
</dbReference>
<evidence type="ECO:0000259" key="1">
    <source>
        <dbReference type="PROSITE" id="PS51819"/>
    </source>
</evidence>
<sequence length="127" mass="13965">MADTLDMTLELVMIPVSDVDRAKEFYTRVGFNPDHDSVVDANTRFVQMTPPGSNASIAFGRGIVDGEPGSIKGLLVCVSDIEAARAHLLDQGIEVSEVDVQPWGHFVYFADPDGNAWSVQYLPYRYA</sequence>
<dbReference type="InterPro" id="IPR037523">
    <property type="entry name" value="VOC_core"/>
</dbReference>
<gene>
    <name evidence="2" type="ORF">GCM10007298_19210</name>
</gene>
<dbReference type="PANTHER" id="PTHR36437">
    <property type="entry name" value="GLYOXALASE/BLEOMYCIN RESISTANCE PROTEIN/DIOXYGENASE"/>
    <property type="match status" value="1"/>
</dbReference>
<protein>
    <submittedName>
        <fullName evidence="2">Glyoxalase</fullName>
    </submittedName>
</protein>
<dbReference type="Proteomes" id="UP000632454">
    <property type="component" value="Unassembled WGS sequence"/>
</dbReference>
<reference evidence="3" key="1">
    <citation type="journal article" date="2019" name="Int. J. Syst. Evol. Microbiol.">
        <title>The Global Catalogue of Microorganisms (GCM) 10K type strain sequencing project: providing services to taxonomists for standard genome sequencing and annotation.</title>
        <authorList>
            <consortium name="The Broad Institute Genomics Platform"/>
            <consortium name="The Broad Institute Genome Sequencing Center for Infectious Disease"/>
            <person name="Wu L."/>
            <person name="Ma J."/>
        </authorList>
    </citation>
    <scope>NUCLEOTIDE SEQUENCE [LARGE SCALE GENOMIC DNA]</scope>
    <source>
        <strain evidence="3">CCM 7855</strain>
    </source>
</reference>
<evidence type="ECO:0000313" key="2">
    <source>
        <dbReference type="EMBL" id="GGF23411.1"/>
    </source>
</evidence>
<dbReference type="Pfam" id="PF00903">
    <property type="entry name" value="Glyoxalase"/>
    <property type="match status" value="1"/>
</dbReference>
<dbReference type="Gene3D" id="3.10.180.10">
    <property type="entry name" value="2,3-Dihydroxybiphenyl 1,2-Dioxygenase, domain 1"/>
    <property type="match status" value="1"/>
</dbReference>
<dbReference type="InterPro" id="IPR004360">
    <property type="entry name" value="Glyas_Fos-R_dOase_dom"/>
</dbReference>
<accession>A0ABQ1UQ31</accession>